<gene>
    <name evidence="1" type="ORF">E2562_038938</name>
</gene>
<accession>A0A6G1E7Q7</accession>
<evidence type="ECO:0000313" key="2">
    <source>
        <dbReference type="Proteomes" id="UP000479710"/>
    </source>
</evidence>
<organism evidence="1 2">
    <name type="scientific">Oryza meyeriana var. granulata</name>
    <dbReference type="NCBI Taxonomy" id="110450"/>
    <lineage>
        <taxon>Eukaryota</taxon>
        <taxon>Viridiplantae</taxon>
        <taxon>Streptophyta</taxon>
        <taxon>Embryophyta</taxon>
        <taxon>Tracheophyta</taxon>
        <taxon>Spermatophyta</taxon>
        <taxon>Magnoliopsida</taxon>
        <taxon>Liliopsida</taxon>
        <taxon>Poales</taxon>
        <taxon>Poaceae</taxon>
        <taxon>BOP clade</taxon>
        <taxon>Oryzoideae</taxon>
        <taxon>Oryzeae</taxon>
        <taxon>Oryzinae</taxon>
        <taxon>Oryza</taxon>
        <taxon>Oryza meyeriana</taxon>
    </lineage>
</organism>
<proteinExistence type="predicted"/>
<sequence length="61" mass="6774">MAHLHDSYRKPPVLATFNPLLAGDLVYVTIRDLQNPMPHCPFSGKEKVSFGTIGRKPLLKG</sequence>
<protein>
    <submittedName>
        <fullName evidence="1">Uncharacterized protein</fullName>
    </submittedName>
</protein>
<comment type="caution">
    <text evidence="1">The sequence shown here is derived from an EMBL/GenBank/DDBJ whole genome shotgun (WGS) entry which is preliminary data.</text>
</comment>
<dbReference type="EMBL" id="SPHZ02000005">
    <property type="protein sequence ID" value="KAF0921135.1"/>
    <property type="molecule type" value="Genomic_DNA"/>
</dbReference>
<dbReference type="Proteomes" id="UP000479710">
    <property type="component" value="Unassembled WGS sequence"/>
</dbReference>
<dbReference type="AlphaFoldDB" id="A0A6G1E7Q7"/>
<reference evidence="1 2" key="1">
    <citation type="submission" date="2019-11" db="EMBL/GenBank/DDBJ databases">
        <title>Whole genome sequence of Oryza granulata.</title>
        <authorList>
            <person name="Li W."/>
        </authorList>
    </citation>
    <scope>NUCLEOTIDE SEQUENCE [LARGE SCALE GENOMIC DNA]</scope>
    <source>
        <strain evidence="2">cv. Menghai</strain>
        <tissue evidence="1">Leaf</tissue>
    </source>
</reference>
<evidence type="ECO:0000313" key="1">
    <source>
        <dbReference type="EMBL" id="KAF0921135.1"/>
    </source>
</evidence>
<name>A0A6G1E7Q7_9ORYZ</name>
<keyword evidence="2" id="KW-1185">Reference proteome</keyword>